<name>A0A9P6NL40_9BASI</name>
<comment type="caution">
    <text evidence="2">The sequence shown here is derived from an EMBL/GenBank/DDBJ whole genome shotgun (WGS) entry which is preliminary data.</text>
</comment>
<feature type="compositionally biased region" description="Polar residues" evidence="1">
    <location>
        <begin position="228"/>
        <end position="237"/>
    </location>
</feature>
<protein>
    <submittedName>
        <fullName evidence="2">Uncharacterized protein</fullName>
    </submittedName>
</protein>
<sequence length="293" mass="33305">ADYYAVKIPGTVDCELDHDGWPKDPVMAMRRACALSDMQMCRQSSVLLSGRLASYEEALKLECSLMEVETMVPDRLQVVISSDGRSIKPKVPSDAYTTMTCFAVWKRFSVSRVRLHRPFIFPKEGVSDSERTRHLLELEKACRTHLLISEYFPHSYMMHPLVIFMYVNTGVACALALVTCPNLFDASFFLPELKKLIEIFVLAQKTIASNLARKAVMLLETLMKRAQDQIQPPSTQEPAPKRRPGPSPHANPLPKIHDSDQLKHKVGENWPDIWNLCVCVFWQTDCNLSSRHS</sequence>
<evidence type="ECO:0000313" key="2">
    <source>
        <dbReference type="EMBL" id="KAG0147567.1"/>
    </source>
</evidence>
<reference evidence="2" key="1">
    <citation type="submission" date="2013-11" db="EMBL/GenBank/DDBJ databases">
        <title>Genome sequence of the fusiform rust pathogen reveals effectors for host alternation and coevolution with pine.</title>
        <authorList>
            <consortium name="DOE Joint Genome Institute"/>
            <person name="Smith K."/>
            <person name="Pendleton A."/>
            <person name="Kubisiak T."/>
            <person name="Anderson C."/>
            <person name="Salamov A."/>
            <person name="Aerts A."/>
            <person name="Riley R."/>
            <person name="Clum A."/>
            <person name="Lindquist E."/>
            <person name="Ence D."/>
            <person name="Campbell M."/>
            <person name="Kronenberg Z."/>
            <person name="Feau N."/>
            <person name="Dhillon B."/>
            <person name="Hamelin R."/>
            <person name="Burleigh J."/>
            <person name="Smith J."/>
            <person name="Yandell M."/>
            <person name="Nelson C."/>
            <person name="Grigoriev I."/>
            <person name="Davis J."/>
        </authorList>
    </citation>
    <scope>NUCLEOTIDE SEQUENCE</scope>
    <source>
        <strain evidence="2">G11</strain>
    </source>
</reference>
<evidence type="ECO:0000313" key="3">
    <source>
        <dbReference type="Proteomes" id="UP000886653"/>
    </source>
</evidence>
<evidence type="ECO:0000256" key="1">
    <source>
        <dbReference type="SAM" id="MobiDB-lite"/>
    </source>
</evidence>
<keyword evidence="3" id="KW-1185">Reference proteome</keyword>
<dbReference type="OrthoDB" id="2506114at2759"/>
<gene>
    <name evidence="2" type="ORF">CROQUDRAFT_42662</name>
</gene>
<feature type="region of interest" description="Disordered" evidence="1">
    <location>
        <begin position="228"/>
        <end position="257"/>
    </location>
</feature>
<feature type="non-terminal residue" evidence="2">
    <location>
        <position position="1"/>
    </location>
</feature>
<dbReference type="Proteomes" id="UP000886653">
    <property type="component" value="Unassembled WGS sequence"/>
</dbReference>
<organism evidence="2 3">
    <name type="scientific">Cronartium quercuum f. sp. fusiforme G11</name>
    <dbReference type="NCBI Taxonomy" id="708437"/>
    <lineage>
        <taxon>Eukaryota</taxon>
        <taxon>Fungi</taxon>
        <taxon>Dikarya</taxon>
        <taxon>Basidiomycota</taxon>
        <taxon>Pucciniomycotina</taxon>
        <taxon>Pucciniomycetes</taxon>
        <taxon>Pucciniales</taxon>
        <taxon>Coleosporiaceae</taxon>
        <taxon>Cronartium</taxon>
    </lineage>
</organism>
<proteinExistence type="predicted"/>
<dbReference type="EMBL" id="MU167246">
    <property type="protein sequence ID" value="KAG0147567.1"/>
    <property type="molecule type" value="Genomic_DNA"/>
</dbReference>
<dbReference type="AlphaFoldDB" id="A0A9P6NL40"/>
<dbReference type="CDD" id="cd12148">
    <property type="entry name" value="fungal_TF_MHR"/>
    <property type="match status" value="1"/>
</dbReference>
<accession>A0A9P6NL40</accession>